<evidence type="ECO:0000313" key="5">
    <source>
        <dbReference type="EMBL" id="BBE09699.1"/>
    </source>
</evidence>
<dbReference type="KEGG" id="mcys:MCB1EB_1538"/>
<dbReference type="Gene3D" id="1.10.260.40">
    <property type="entry name" value="lambda repressor-like DNA-binding domains"/>
    <property type="match status" value="1"/>
</dbReference>
<feature type="compositionally biased region" description="Basic and acidic residues" evidence="4">
    <location>
        <begin position="127"/>
        <end position="137"/>
    </location>
</feature>
<keyword evidence="2" id="KW-0238">DNA-binding</keyword>
<dbReference type="AlphaFoldDB" id="A0A2Z6EW84"/>
<dbReference type="InterPro" id="IPR001387">
    <property type="entry name" value="Cro/C1-type_HTH"/>
</dbReference>
<accession>A0A2Z6EW84</accession>
<evidence type="ECO:0000256" key="1">
    <source>
        <dbReference type="ARBA" id="ARBA00023015"/>
    </source>
</evidence>
<organism evidence="5 6">
    <name type="scientific">Mycoavidus cysteinexigens</name>
    <dbReference type="NCBI Taxonomy" id="1553431"/>
    <lineage>
        <taxon>Bacteria</taxon>
        <taxon>Pseudomonadati</taxon>
        <taxon>Pseudomonadota</taxon>
        <taxon>Betaproteobacteria</taxon>
        <taxon>Burkholderiales</taxon>
        <taxon>Burkholderiaceae</taxon>
        <taxon>Mycoavidus</taxon>
    </lineage>
</organism>
<name>A0A2Z6EW84_9BURK</name>
<keyword evidence="3" id="KW-0804">Transcription</keyword>
<evidence type="ECO:0000313" key="6">
    <source>
        <dbReference type="Proteomes" id="UP000282597"/>
    </source>
</evidence>
<protein>
    <submittedName>
        <fullName evidence="5">Peptidase S24-like protein</fullName>
    </submittedName>
</protein>
<feature type="region of interest" description="Disordered" evidence="4">
    <location>
        <begin position="118"/>
        <end position="137"/>
    </location>
</feature>
<evidence type="ECO:0000256" key="3">
    <source>
        <dbReference type="ARBA" id="ARBA00023163"/>
    </source>
</evidence>
<dbReference type="EMBL" id="AP018150">
    <property type="protein sequence ID" value="BBE09699.1"/>
    <property type="molecule type" value="Genomic_DNA"/>
</dbReference>
<evidence type="ECO:0000256" key="4">
    <source>
        <dbReference type="SAM" id="MobiDB-lite"/>
    </source>
</evidence>
<keyword evidence="6" id="KW-1185">Reference proteome</keyword>
<proteinExistence type="predicted"/>
<keyword evidence="1" id="KW-0805">Transcription regulation</keyword>
<sequence>MEKWFDRAKQVMREKKVSQEHLAEEMGMSQPGLSAWLRGFREPALHDINKIADLLGISQVWLTHGEGSKYRLDMLPVHAQRLIEQLIEYQTNEQASERIWQALEAVVKATIPLSNLKDDGAYGQHSPSEHRLQSESIHRKFNFNGRKRSSFKKAG</sequence>
<reference evidence="5 6" key="1">
    <citation type="journal article" date="2018" name="Microbes Environ.">
        <title>Comparative Genomic Insights into Endofungal Lifestyles of Two Bacterial Endosymbionts, Mycoavidus cysteinexigens and Burkholderia rhizoxinica.</title>
        <authorList>
            <person name="Sharmin D."/>
            <person name="Guo Y."/>
            <person name="Nishizawa T."/>
            <person name="Ohshima S."/>
            <person name="Sato Y."/>
            <person name="Takashima Y."/>
            <person name="Narisawa K."/>
            <person name="Ohta H."/>
        </authorList>
    </citation>
    <scope>NUCLEOTIDE SEQUENCE [LARGE SCALE GENOMIC DNA]</scope>
    <source>
        <strain evidence="5 6">B1-EB</strain>
    </source>
</reference>
<dbReference type="PROSITE" id="PS50943">
    <property type="entry name" value="HTH_CROC1"/>
    <property type="match status" value="1"/>
</dbReference>
<dbReference type="Pfam" id="PF01381">
    <property type="entry name" value="HTH_3"/>
    <property type="match status" value="1"/>
</dbReference>
<dbReference type="Proteomes" id="UP000282597">
    <property type="component" value="Chromosome"/>
</dbReference>
<dbReference type="GO" id="GO:0003677">
    <property type="term" value="F:DNA binding"/>
    <property type="evidence" value="ECO:0007669"/>
    <property type="project" value="UniProtKB-KW"/>
</dbReference>
<dbReference type="RefSeq" id="WP_052393550.1">
    <property type="nucleotide sequence ID" value="NZ_AP018150.1"/>
</dbReference>
<gene>
    <name evidence="5" type="ORF">MCB1EB_1538</name>
</gene>
<dbReference type="PANTHER" id="PTHR40661">
    <property type="match status" value="1"/>
</dbReference>
<evidence type="ECO:0000256" key="2">
    <source>
        <dbReference type="ARBA" id="ARBA00023125"/>
    </source>
</evidence>
<dbReference type="CDD" id="cd00093">
    <property type="entry name" value="HTH_XRE"/>
    <property type="match status" value="1"/>
</dbReference>
<dbReference type="SMART" id="SM00530">
    <property type="entry name" value="HTH_XRE"/>
    <property type="match status" value="1"/>
</dbReference>
<dbReference type="PANTHER" id="PTHR40661:SF3">
    <property type="entry name" value="FELS-1 PROPHAGE TRANSCRIPTIONAL REGULATOR"/>
    <property type="match status" value="1"/>
</dbReference>
<dbReference type="SUPFAM" id="SSF47413">
    <property type="entry name" value="lambda repressor-like DNA-binding domains"/>
    <property type="match status" value="1"/>
</dbReference>
<dbReference type="InterPro" id="IPR010982">
    <property type="entry name" value="Lambda_DNA-bd_dom_sf"/>
</dbReference>